<keyword evidence="1" id="KW-1133">Transmembrane helix</keyword>
<evidence type="ECO:0000256" key="1">
    <source>
        <dbReference type="SAM" id="Phobius"/>
    </source>
</evidence>
<keyword evidence="1" id="KW-0812">Transmembrane</keyword>
<organism evidence="2 3">
    <name type="scientific">Bursaphelenchus okinawaensis</name>
    <dbReference type="NCBI Taxonomy" id="465554"/>
    <lineage>
        <taxon>Eukaryota</taxon>
        <taxon>Metazoa</taxon>
        <taxon>Ecdysozoa</taxon>
        <taxon>Nematoda</taxon>
        <taxon>Chromadorea</taxon>
        <taxon>Rhabditida</taxon>
        <taxon>Tylenchina</taxon>
        <taxon>Tylenchomorpha</taxon>
        <taxon>Aphelenchoidea</taxon>
        <taxon>Aphelenchoididae</taxon>
        <taxon>Bursaphelenchus</taxon>
    </lineage>
</organism>
<proteinExistence type="predicted"/>
<sequence>MDDPTIAEVPCEISPSSSTVSCSEAFTATKSPQAEKKKFLIHKVVLYTTVALLISSMANLMVATMNGNTAGFWGALVVIAAYITILVAIKIQKASYFAFYIMVQSMAMLIYLFASFRLIWHSFEFGWSSFLTGMAVLLSIPLIIGYIYLLMQKTHHIHTKKRRIKQADMTLNQFDNIRSC</sequence>
<dbReference type="EMBL" id="CAJFCW020000002">
    <property type="protein sequence ID" value="CAG9091844.1"/>
    <property type="molecule type" value="Genomic_DNA"/>
</dbReference>
<accession>A0A811K5N2</accession>
<reference evidence="2" key="1">
    <citation type="submission" date="2020-09" db="EMBL/GenBank/DDBJ databases">
        <authorList>
            <person name="Kikuchi T."/>
        </authorList>
    </citation>
    <scope>NUCLEOTIDE SEQUENCE</scope>
    <source>
        <strain evidence="2">SH1</strain>
    </source>
</reference>
<feature type="transmembrane region" description="Helical" evidence="1">
    <location>
        <begin position="70"/>
        <end position="89"/>
    </location>
</feature>
<dbReference type="AlphaFoldDB" id="A0A811K5N2"/>
<evidence type="ECO:0000313" key="2">
    <source>
        <dbReference type="EMBL" id="CAD5210680.1"/>
    </source>
</evidence>
<dbReference type="Proteomes" id="UP000783686">
    <property type="component" value="Unassembled WGS sequence"/>
</dbReference>
<comment type="caution">
    <text evidence="2">The sequence shown here is derived from an EMBL/GenBank/DDBJ whole genome shotgun (WGS) entry which is preliminary data.</text>
</comment>
<dbReference type="OrthoDB" id="10465009at2759"/>
<keyword evidence="1" id="KW-0472">Membrane</keyword>
<feature type="transmembrane region" description="Helical" evidence="1">
    <location>
        <begin position="126"/>
        <end position="151"/>
    </location>
</feature>
<keyword evidence="3" id="KW-1185">Reference proteome</keyword>
<feature type="transmembrane region" description="Helical" evidence="1">
    <location>
        <begin position="96"/>
        <end position="120"/>
    </location>
</feature>
<dbReference type="Proteomes" id="UP000614601">
    <property type="component" value="Unassembled WGS sequence"/>
</dbReference>
<dbReference type="EMBL" id="CAJFDH010000002">
    <property type="protein sequence ID" value="CAD5210680.1"/>
    <property type="molecule type" value="Genomic_DNA"/>
</dbReference>
<protein>
    <submittedName>
        <fullName evidence="2">Uncharacterized protein</fullName>
    </submittedName>
</protein>
<evidence type="ECO:0000313" key="3">
    <source>
        <dbReference type="Proteomes" id="UP000614601"/>
    </source>
</evidence>
<name>A0A811K5N2_9BILA</name>
<gene>
    <name evidence="2" type="ORF">BOKJ2_LOCUS3315</name>
</gene>
<feature type="transmembrane region" description="Helical" evidence="1">
    <location>
        <begin position="44"/>
        <end position="64"/>
    </location>
</feature>